<feature type="transmembrane region" description="Helical" evidence="1">
    <location>
        <begin position="30"/>
        <end position="49"/>
    </location>
</feature>
<keyword evidence="3" id="KW-1185">Reference proteome</keyword>
<dbReference type="Proteomes" id="UP000217771">
    <property type="component" value="Unassembled WGS sequence"/>
</dbReference>
<keyword evidence="1" id="KW-1133">Transmembrane helix</keyword>
<evidence type="ECO:0000256" key="1">
    <source>
        <dbReference type="SAM" id="Phobius"/>
    </source>
</evidence>
<comment type="caution">
    <text evidence="2">The sequence shown here is derived from an EMBL/GenBank/DDBJ whole genome shotgun (WGS) entry which is preliminary data.</text>
</comment>
<keyword evidence="1" id="KW-0812">Transmembrane</keyword>
<name>A0A2A2F1C4_9GAMM</name>
<organism evidence="2 3">
    <name type="scientific">Halomonas salipaludis</name>
    <dbReference type="NCBI Taxonomy" id="2032625"/>
    <lineage>
        <taxon>Bacteria</taxon>
        <taxon>Pseudomonadati</taxon>
        <taxon>Pseudomonadota</taxon>
        <taxon>Gammaproteobacteria</taxon>
        <taxon>Oceanospirillales</taxon>
        <taxon>Halomonadaceae</taxon>
        <taxon>Halomonas</taxon>
    </lineage>
</organism>
<evidence type="ECO:0000313" key="2">
    <source>
        <dbReference type="EMBL" id="PAU78435.1"/>
    </source>
</evidence>
<proteinExistence type="predicted"/>
<sequence length="95" mass="11075">MSQEMMQISFGMLFLAFLLVVTLRSHGLLWPYVAFLLFEIVGVFDFVVLDDEKFGLAINEVGSSYKYSTYDYLASLMFFLSSTFYFVARHRTPRQ</sequence>
<feature type="transmembrane region" description="Helical" evidence="1">
    <location>
        <begin position="6"/>
        <end position="23"/>
    </location>
</feature>
<reference evidence="2 3" key="1">
    <citation type="submission" date="2017-08" db="EMBL/GenBank/DDBJ databases">
        <title>Halomonas alkalisoli sp. nov., isolated from saline alkaline soil.</title>
        <authorList>
            <person name="Wang D."/>
            <person name="Zhang G."/>
        </authorList>
    </citation>
    <scope>NUCLEOTIDE SEQUENCE [LARGE SCALE GENOMIC DNA]</scope>
    <source>
        <strain evidence="2 3">WRN001</strain>
    </source>
</reference>
<dbReference type="OrthoDB" id="9986007at2"/>
<keyword evidence="1" id="KW-0472">Membrane</keyword>
<protein>
    <submittedName>
        <fullName evidence="2">Uncharacterized protein</fullName>
    </submittedName>
</protein>
<evidence type="ECO:0000313" key="3">
    <source>
        <dbReference type="Proteomes" id="UP000217771"/>
    </source>
</evidence>
<dbReference type="EMBL" id="NSKB01000002">
    <property type="protein sequence ID" value="PAU78435.1"/>
    <property type="molecule type" value="Genomic_DNA"/>
</dbReference>
<accession>A0A2A2F1C4</accession>
<gene>
    <name evidence="2" type="ORF">CK498_06965</name>
</gene>
<dbReference type="AlphaFoldDB" id="A0A2A2F1C4"/>
<feature type="transmembrane region" description="Helical" evidence="1">
    <location>
        <begin position="69"/>
        <end position="88"/>
    </location>
</feature>